<sequence>MVEQTDASVVASCSNVGVDVADFNGVGTFDAVVECIVPAAPVSMHVELAANVLVPTNDVNVLVPTNVFVMVSNVHAYSDGCDVPVQAAKVVHEALKGVDALMNSLKAAKNVNQNAKKGREKGKGGKKSDPSISS</sequence>
<evidence type="ECO:0000313" key="2">
    <source>
        <dbReference type="EMBL" id="KAK8492398.1"/>
    </source>
</evidence>
<organism evidence="2 3">
    <name type="scientific">Hibiscus sabdariffa</name>
    <name type="common">roselle</name>
    <dbReference type="NCBI Taxonomy" id="183260"/>
    <lineage>
        <taxon>Eukaryota</taxon>
        <taxon>Viridiplantae</taxon>
        <taxon>Streptophyta</taxon>
        <taxon>Embryophyta</taxon>
        <taxon>Tracheophyta</taxon>
        <taxon>Spermatophyta</taxon>
        <taxon>Magnoliopsida</taxon>
        <taxon>eudicotyledons</taxon>
        <taxon>Gunneridae</taxon>
        <taxon>Pentapetalae</taxon>
        <taxon>rosids</taxon>
        <taxon>malvids</taxon>
        <taxon>Malvales</taxon>
        <taxon>Malvaceae</taxon>
        <taxon>Malvoideae</taxon>
        <taxon>Hibiscus</taxon>
    </lineage>
</organism>
<feature type="region of interest" description="Disordered" evidence="1">
    <location>
        <begin position="110"/>
        <end position="134"/>
    </location>
</feature>
<keyword evidence="3" id="KW-1185">Reference proteome</keyword>
<comment type="caution">
    <text evidence="2">The sequence shown here is derived from an EMBL/GenBank/DDBJ whole genome shotgun (WGS) entry which is preliminary data.</text>
</comment>
<dbReference type="EMBL" id="JBBPBM010000723">
    <property type="protein sequence ID" value="KAK8492398.1"/>
    <property type="molecule type" value="Genomic_DNA"/>
</dbReference>
<protein>
    <submittedName>
        <fullName evidence="2">Uncharacterized protein</fullName>
    </submittedName>
</protein>
<proteinExistence type="predicted"/>
<reference evidence="2 3" key="1">
    <citation type="journal article" date="2024" name="G3 (Bethesda)">
        <title>Genome assembly of Hibiscus sabdariffa L. provides insights into metabolisms of medicinal natural products.</title>
        <authorList>
            <person name="Kim T."/>
        </authorList>
    </citation>
    <scope>NUCLEOTIDE SEQUENCE [LARGE SCALE GENOMIC DNA]</scope>
    <source>
        <strain evidence="2">TK-2024</strain>
        <tissue evidence="2">Old leaves</tissue>
    </source>
</reference>
<gene>
    <name evidence="2" type="ORF">V6N12_020060</name>
</gene>
<evidence type="ECO:0000256" key="1">
    <source>
        <dbReference type="SAM" id="MobiDB-lite"/>
    </source>
</evidence>
<name>A0ABR2AHE8_9ROSI</name>
<evidence type="ECO:0000313" key="3">
    <source>
        <dbReference type="Proteomes" id="UP001472677"/>
    </source>
</evidence>
<dbReference type="Proteomes" id="UP001472677">
    <property type="component" value="Unassembled WGS sequence"/>
</dbReference>
<feature type="compositionally biased region" description="Basic and acidic residues" evidence="1">
    <location>
        <begin position="121"/>
        <end position="134"/>
    </location>
</feature>
<accession>A0ABR2AHE8</accession>